<keyword evidence="2" id="KW-0812">Transmembrane</keyword>
<reference evidence="4 5" key="1">
    <citation type="submission" date="2014-04" db="EMBL/GenBank/DDBJ databases">
        <authorList>
            <consortium name="DOE Joint Genome Institute"/>
            <person name="Kuo A."/>
            <person name="Martino E."/>
            <person name="Perotto S."/>
            <person name="Kohler A."/>
            <person name="Nagy L.G."/>
            <person name="Floudas D."/>
            <person name="Copeland A."/>
            <person name="Barry K.W."/>
            <person name="Cichocki N."/>
            <person name="Veneault-Fourrey C."/>
            <person name="LaButti K."/>
            <person name="Lindquist E.A."/>
            <person name="Lipzen A."/>
            <person name="Lundell T."/>
            <person name="Morin E."/>
            <person name="Murat C."/>
            <person name="Sun H."/>
            <person name="Tunlid A."/>
            <person name="Henrissat B."/>
            <person name="Grigoriev I.V."/>
            <person name="Hibbett D.S."/>
            <person name="Martin F."/>
            <person name="Nordberg H.P."/>
            <person name="Cantor M.N."/>
            <person name="Hua S.X."/>
        </authorList>
    </citation>
    <scope>NUCLEOTIDE SEQUENCE [LARGE SCALE GENOMIC DNA]</scope>
    <source>
        <strain evidence="4 5">Zn</strain>
    </source>
</reference>
<dbReference type="HOGENOM" id="CLU_1525629_0_0_1"/>
<feature type="domain" description="DUF6593" evidence="3">
    <location>
        <begin position="21"/>
        <end position="155"/>
    </location>
</feature>
<keyword evidence="5" id="KW-1185">Reference proteome</keyword>
<keyword evidence="2" id="KW-0472">Membrane</keyword>
<evidence type="ECO:0000256" key="1">
    <source>
        <dbReference type="SAM" id="MobiDB-lite"/>
    </source>
</evidence>
<dbReference type="InterPro" id="IPR046528">
    <property type="entry name" value="DUF6593"/>
</dbReference>
<dbReference type="Pfam" id="PF20236">
    <property type="entry name" value="DUF6593"/>
    <property type="match status" value="1"/>
</dbReference>
<protein>
    <recommendedName>
        <fullName evidence="3">DUF6593 domain-containing protein</fullName>
    </recommendedName>
</protein>
<organism evidence="4 5">
    <name type="scientific">Oidiodendron maius (strain Zn)</name>
    <dbReference type="NCBI Taxonomy" id="913774"/>
    <lineage>
        <taxon>Eukaryota</taxon>
        <taxon>Fungi</taxon>
        <taxon>Dikarya</taxon>
        <taxon>Ascomycota</taxon>
        <taxon>Pezizomycotina</taxon>
        <taxon>Leotiomycetes</taxon>
        <taxon>Leotiomycetes incertae sedis</taxon>
        <taxon>Myxotrichaceae</taxon>
        <taxon>Oidiodendron</taxon>
    </lineage>
</organism>
<sequence length="176" mass="19560">MSLLTQVINIHYKGNYLSLLASDNRTPLYTVKTSSSPPQMTMIRHGSDSNDPSTTASFKYFSTEVSMSINGRSIPLQRAKFLSRTSHFTSCTGEVLYWKPDGALTGDFKLVDKKEEILARFRNKVLSTAEVGSFEIVENWEKKRDFVDEVVISGLGMLIMVQSGGLAMMVLFAGDS</sequence>
<evidence type="ECO:0000256" key="2">
    <source>
        <dbReference type="SAM" id="Phobius"/>
    </source>
</evidence>
<evidence type="ECO:0000259" key="3">
    <source>
        <dbReference type="Pfam" id="PF20236"/>
    </source>
</evidence>
<evidence type="ECO:0000313" key="4">
    <source>
        <dbReference type="EMBL" id="KIM93913.1"/>
    </source>
</evidence>
<feature type="region of interest" description="Disordered" evidence="1">
    <location>
        <begin position="31"/>
        <end position="53"/>
    </location>
</feature>
<dbReference type="Proteomes" id="UP000054321">
    <property type="component" value="Unassembled WGS sequence"/>
</dbReference>
<gene>
    <name evidence="4" type="ORF">OIDMADRAFT_35369</name>
</gene>
<dbReference type="InParanoid" id="A0A0C3C4S4"/>
<dbReference type="EMBL" id="KN832892">
    <property type="protein sequence ID" value="KIM93913.1"/>
    <property type="molecule type" value="Genomic_DNA"/>
</dbReference>
<reference evidence="5" key="2">
    <citation type="submission" date="2015-01" db="EMBL/GenBank/DDBJ databases">
        <title>Evolutionary Origins and Diversification of the Mycorrhizal Mutualists.</title>
        <authorList>
            <consortium name="DOE Joint Genome Institute"/>
            <consortium name="Mycorrhizal Genomics Consortium"/>
            <person name="Kohler A."/>
            <person name="Kuo A."/>
            <person name="Nagy L.G."/>
            <person name="Floudas D."/>
            <person name="Copeland A."/>
            <person name="Barry K.W."/>
            <person name="Cichocki N."/>
            <person name="Veneault-Fourrey C."/>
            <person name="LaButti K."/>
            <person name="Lindquist E.A."/>
            <person name="Lipzen A."/>
            <person name="Lundell T."/>
            <person name="Morin E."/>
            <person name="Murat C."/>
            <person name="Riley R."/>
            <person name="Ohm R."/>
            <person name="Sun H."/>
            <person name="Tunlid A."/>
            <person name="Henrissat B."/>
            <person name="Grigoriev I.V."/>
            <person name="Hibbett D.S."/>
            <person name="Martin F."/>
        </authorList>
    </citation>
    <scope>NUCLEOTIDE SEQUENCE [LARGE SCALE GENOMIC DNA]</scope>
    <source>
        <strain evidence="5">Zn</strain>
    </source>
</reference>
<feature type="transmembrane region" description="Helical" evidence="2">
    <location>
        <begin position="150"/>
        <end position="173"/>
    </location>
</feature>
<accession>A0A0C3C4S4</accession>
<keyword evidence="2" id="KW-1133">Transmembrane helix</keyword>
<dbReference type="AlphaFoldDB" id="A0A0C3C4S4"/>
<dbReference type="OrthoDB" id="4725912at2759"/>
<name>A0A0C3C4S4_OIDMZ</name>
<evidence type="ECO:0000313" key="5">
    <source>
        <dbReference type="Proteomes" id="UP000054321"/>
    </source>
</evidence>
<proteinExistence type="predicted"/>